<feature type="compositionally biased region" description="Basic residues" evidence="1">
    <location>
        <begin position="169"/>
        <end position="178"/>
    </location>
</feature>
<feature type="region of interest" description="Disordered" evidence="1">
    <location>
        <begin position="150"/>
        <end position="184"/>
    </location>
</feature>
<evidence type="ECO:0000313" key="4">
    <source>
        <dbReference type="WBParaSite" id="TMUE_1000004689.1"/>
    </source>
</evidence>
<reference evidence="4" key="1">
    <citation type="submission" date="2019-12" db="UniProtKB">
        <authorList>
            <consortium name="WormBaseParasite"/>
        </authorList>
    </citation>
    <scope>IDENTIFICATION</scope>
</reference>
<feature type="chain" id="PRO_5024293900" evidence="2">
    <location>
        <begin position="26"/>
        <end position="233"/>
    </location>
</feature>
<evidence type="ECO:0000313" key="3">
    <source>
        <dbReference type="Proteomes" id="UP000046395"/>
    </source>
</evidence>
<name>A0A5S6QBW1_TRIMR</name>
<dbReference type="WBParaSite" id="TMUE_1000004689.1">
    <property type="protein sequence ID" value="TMUE_1000004689.1"/>
    <property type="gene ID" value="WBGene00293696"/>
</dbReference>
<sequence length="233" mass="25636">MQAVGGKWTMALPLVLLGIRTAVKADLGLAPAEIVYGSALRLPAQFLTSSAPPPARDPTAFTDRLKAAMRALRPVPPRHSRTPVFVSKSLKHCSLVFILEPGLTSGLAPPYSGPFPVLRRTDKTVTVDTGGALATVAIDRVKPAFIVNDQPQGPATAHSLKKPAEVSRPQRRHSNLKTRRNDDLREHAPTKFAWQVIYRSVHFNLLKEKGPWQQQYGCLVVGLLRENKRKYNG</sequence>
<keyword evidence="3" id="KW-1185">Reference proteome</keyword>
<feature type="signal peptide" evidence="2">
    <location>
        <begin position="1"/>
        <end position="25"/>
    </location>
</feature>
<evidence type="ECO:0000256" key="1">
    <source>
        <dbReference type="SAM" id="MobiDB-lite"/>
    </source>
</evidence>
<accession>A0A5S6QBW1</accession>
<dbReference type="AlphaFoldDB" id="A0A5S6QBW1"/>
<dbReference type="PANTHER" id="PTHR38681">
    <property type="entry name" value="RETROVIRUS-RELATED POL POLYPROTEIN FROM TRANSPOSON 412-LIKE PROTEIN-RELATED"/>
    <property type="match status" value="1"/>
</dbReference>
<evidence type="ECO:0000256" key="2">
    <source>
        <dbReference type="SAM" id="SignalP"/>
    </source>
</evidence>
<organism evidence="3 4">
    <name type="scientific">Trichuris muris</name>
    <name type="common">Mouse whipworm</name>
    <dbReference type="NCBI Taxonomy" id="70415"/>
    <lineage>
        <taxon>Eukaryota</taxon>
        <taxon>Metazoa</taxon>
        <taxon>Ecdysozoa</taxon>
        <taxon>Nematoda</taxon>
        <taxon>Enoplea</taxon>
        <taxon>Dorylaimia</taxon>
        <taxon>Trichinellida</taxon>
        <taxon>Trichuridae</taxon>
        <taxon>Trichuris</taxon>
    </lineage>
</organism>
<dbReference type="PANTHER" id="PTHR38681:SF1">
    <property type="entry name" value="RETROVIRUS-RELATED POL POLYPROTEIN FROM TRANSPOSON 412-LIKE PROTEIN"/>
    <property type="match status" value="1"/>
</dbReference>
<dbReference type="STRING" id="70415.A0A5S6QBW1"/>
<proteinExistence type="predicted"/>
<dbReference type="Proteomes" id="UP000046395">
    <property type="component" value="Unassembled WGS sequence"/>
</dbReference>
<protein>
    <submittedName>
        <fullName evidence="4">Uncharacterized protein</fullName>
    </submittedName>
</protein>
<keyword evidence="2" id="KW-0732">Signal</keyword>